<protein>
    <submittedName>
        <fullName evidence="1">916_t:CDS:1</fullName>
    </submittedName>
</protein>
<gene>
    <name evidence="1" type="ORF">DHETER_LOCUS11559</name>
</gene>
<feature type="non-terminal residue" evidence="1">
    <location>
        <position position="1"/>
    </location>
</feature>
<evidence type="ECO:0000313" key="2">
    <source>
        <dbReference type="Proteomes" id="UP000789702"/>
    </source>
</evidence>
<keyword evidence="2" id="KW-1185">Reference proteome</keyword>
<reference evidence="1" key="1">
    <citation type="submission" date="2021-06" db="EMBL/GenBank/DDBJ databases">
        <authorList>
            <person name="Kallberg Y."/>
            <person name="Tangrot J."/>
            <person name="Rosling A."/>
        </authorList>
    </citation>
    <scope>NUCLEOTIDE SEQUENCE</scope>
    <source>
        <strain evidence="1">IL203A</strain>
    </source>
</reference>
<accession>A0ACA9P969</accession>
<evidence type="ECO:0000313" key="1">
    <source>
        <dbReference type="EMBL" id="CAG8696987.1"/>
    </source>
</evidence>
<dbReference type="Proteomes" id="UP000789702">
    <property type="component" value="Unassembled WGS sequence"/>
</dbReference>
<sequence>HRSSSCNHQDRQLIEIKRKGRPVTQCDHCRELRKTHKIHVKCNCKERASEESVSTTLNDTSPFSNTGNVCNKYQGLLYFTVSAKCICYNPVDDNSSLIENNCSTALDDSATNPLLKIPSNNQPVPKKPENCNQPVGSKKPENCNQPSAPLVSGYHNSSAFTTSSFQSCPSAMASGSCCGTSTTESVCRCGSGCNCEGCGIHSLTITPLRPVKNCCSNDSQVISQYENEADDDESLMKRDVTSEYIGSDFLITNSTSYGNTSFTGYTTTMLECKCGAGCQCSGCEK</sequence>
<feature type="non-terminal residue" evidence="1">
    <location>
        <position position="285"/>
    </location>
</feature>
<dbReference type="EMBL" id="CAJVPU010025655">
    <property type="protein sequence ID" value="CAG8696987.1"/>
    <property type="molecule type" value="Genomic_DNA"/>
</dbReference>
<name>A0ACA9P969_9GLOM</name>
<organism evidence="1 2">
    <name type="scientific">Dentiscutata heterogama</name>
    <dbReference type="NCBI Taxonomy" id="1316150"/>
    <lineage>
        <taxon>Eukaryota</taxon>
        <taxon>Fungi</taxon>
        <taxon>Fungi incertae sedis</taxon>
        <taxon>Mucoromycota</taxon>
        <taxon>Glomeromycotina</taxon>
        <taxon>Glomeromycetes</taxon>
        <taxon>Diversisporales</taxon>
        <taxon>Gigasporaceae</taxon>
        <taxon>Dentiscutata</taxon>
    </lineage>
</organism>
<proteinExistence type="predicted"/>
<comment type="caution">
    <text evidence="1">The sequence shown here is derived from an EMBL/GenBank/DDBJ whole genome shotgun (WGS) entry which is preliminary data.</text>
</comment>